<organism evidence="2 3">
    <name type="scientific">Crotalaria pallida</name>
    <name type="common">Smooth rattlebox</name>
    <name type="synonym">Crotalaria striata</name>
    <dbReference type="NCBI Taxonomy" id="3830"/>
    <lineage>
        <taxon>Eukaryota</taxon>
        <taxon>Viridiplantae</taxon>
        <taxon>Streptophyta</taxon>
        <taxon>Embryophyta</taxon>
        <taxon>Tracheophyta</taxon>
        <taxon>Spermatophyta</taxon>
        <taxon>Magnoliopsida</taxon>
        <taxon>eudicotyledons</taxon>
        <taxon>Gunneridae</taxon>
        <taxon>Pentapetalae</taxon>
        <taxon>rosids</taxon>
        <taxon>fabids</taxon>
        <taxon>Fabales</taxon>
        <taxon>Fabaceae</taxon>
        <taxon>Papilionoideae</taxon>
        <taxon>50 kb inversion clade</taxon>
        <taxon>genistoids sensu lato</taxon>
        <taxon>core genistoids</taxon>
        <taxon>Crotalarieae</taxon>
        <taxon>Crotalaria</taxon>
    </lineage>
</organism>
<dbReference type="AlphaFoldDB" id="A0AAN9FDJ5"/>
<feature type="region of interest" description="Disordered" evidence="1">
    <location>
        <begin position="153"/>
        <end position="204"/>
    </location>
</feature>
<name>A0AAN9FDJ5_CROPI</name>
<evidence type="ECO:0000313" key="2">
    <source>
        <dbReference type="EMBL" id="KAK7274587.1"/>
    </source>
</evidence>
<proteinExistence type="predicted"/>
<feature type="compositionally biased region" description="Polar residues" evidence="1">
    <location>
        <begin position="153"/>
        <end position="173"/>
    </location>
</feature>
<accession>A0AAN9FDJ5</accession>
<keyword evidence="3" id="KW-1185">Reference proteome</keyword>
<reference evidence="2 3" key="1">
    <citation type="submission" date="2024-01" db="EMBL/GenBank/DDBJ databases">
        <title>The genomes of 5 underutilized Papilionoideae crops provide insights into root nodulation and disease resistanc.</title>
        <authorList>
            <person name="Yuan L."/>
        </authorList>
    </citation>
    <scope>NUCLEOTIDE SEQUENCE [LARGE SCALE GENOMIC DNA]</scope>
    <source>
        <strain evidence="2">ZHUSHIDOU_FW_LH</strain>
        <tissue evidence="2">Leaf</tissue>
    </source>
</reference>
<evidence type="ECO:0000256" key="1">
    <source>
        <dbReference type="SAM" id="MobiDB-lite"/>
    </source>
</evidence>
<dbReference type="Proteomes" id="UP001372338">
    <property type="component" value="Unassembled WGS sequence"/>
</dbReference>
<sequence length="204" mass="22015">MVVLEYAKVKIFKGKPVIQNTLYASRLLINSDVPEVIEIKDSCSELVASFCEGVDGDEYPPIFKSLVGRKMLFKVANPCAGASHDNEAIKVRGVCDDATIISLYELPGADLSPEDAFPLSTAPPSIDLTCDQTEGFEDDIGLSTSILVSPNSNESVSSKILSPATSIGLQTPPANRKRKLDDLYADSYPTPCATRRQSNKASKK</sequence>
<evidence type="ECO:0000313" key="3">
    <source>
        <dbReference type="Proteomes" id="UP001372338"/>
    </source>
</evidence>
<gene>
    <name evidence="2" type="ORF">RIF29_15683</name>
</gene>
<comment type="caution">
    <text evidence="2">The sequence shown here is derived from an EMBL/GenBank/DDBJ whole genome shotgun (WGS) entry which is preliminary data.</text>
</comment>
<dbReference type="EMBL" id="JAYWIO010000003">
    <property type="protein sequence ID" value="KAK7274587.1"/>
    <property type="molecule type" value="Genomic_DNA"/>
</dbReference>
<protein>
    <submittedName>
        <fullName evidence="2">Uncharacterized protein</fullName>
    </submittedName>
</protein>